<name>B3CBU5_9BACE</name>
<dbReference type="Pfam" id="PF12667">
    <property type="entry name" value="NigD_N"/>
    <property type="match status" value="1"/>
</dbReference>
<dbReference type="Pfam" id="PF17415">
    <property type="entry name" value="NigD_C"/>
    <property type="match status" value="1"/>
</dbReference>
<feature type="signal peptide" evidence="1">
    <location>
        <begin position="1"/>
        <end position="31"/>
    </location>
</feature>
<dbReference type="InterPro" id="IPR024299">
    <property type="entry name" value="NigD-like_OB_dom"/>
</dbReference>
<dbReference type="InterPro" id="IPR038179">
    <property type="entry name" value="NigD-like_N_sf"/>
</dbReference>
<sequence>MQLMKKLRFYSVILLLTFLAVSMLQSCLSDADDTSNGTLFTIGTIKVIEDKEYYFNLDDGEKMYPSDTTYIHNYTVNDDQRVFIHFLPLEESIPGYKYNVKLIQIEDILTKDIIPLTEETADSIGNDHINVVELWITGNYLNIEHQFFHNNNSSKKHMLNLVINQTEQASASEDDYLTLEFRHNAYDDEPRTLGWGVVSFRLKEIANQLVGKKGLKIIVNTIYDGKQTYTVDLKK</sequence>
<dbReference type="EMBL" id="ABJL02000008">
    <property type="protein sequence ID" value="EDV04547.1"/>
    <property type="molecule type" value="Genomic_DNA"/>
</dbReference>
<dbReference type="PROSITE" id="PS51257">
    <property type="entry name" value="PROKAR_LIPOPROTEIN"/>
    <property type="match status" value="1"/>
</dbReference>
<feature type="domain" description="NigD-like C-terminal" evidence="3">
    <location>
        <begin position="113"/>
        <end position="232"/>
    </location>
</feature>
<dbReference type="Gene3D" id="2.40.50.500">
    <property type="entry name" value="NigD-like N-terminal OB domain"/>
    <property type="match status" value="1"/>
</dbReference>
<dbReference type="InterPro" id="IPR035376">
    <property type="entry name" value="NigD_C"/>
</dbReference>
<dbReference type="Proteomes" id="UP000004596">
    <property type="component" value="Unassembled WGS sequence"/>
</dbReference>
<evidence type="ECO:0000313" key="4">
    <source>
        <dbReference type="EMBL" id="EDV04547.1"/>
    </source>
</evidence>
<dbReference type="eggNOG" id="ENOG5032SB4">
    <property type="taxonomic scope" value="Bacteria"/>
</dbReference>
<evidence type="ECO:0000256" key="1">
    <source>
        <dbReference type="SAM" id="SignalP"/>
    </source>
</evidence>
<feature type="domain" description="NigD-like N-terminal OB" evidence="2">
    <location>
        <begin position="42"/>
        <end position="108"/>
    </location>
</feature>
<evidence type="ECO:0008006" key="6">
    <source>
        <dbReference type="Google" id="ProtNLM"/>
    </source>
</evidence>
<dbReference type="Gene3D" id="2.60.40.2370">
    <property type="entry name" value="NigD-like, C-terminal beta sandwich domain"/>
    <property type="match status" value="1"/>
</dbReference>
<evidence type="ECO:0000259" key="2">
    <source>
        <dbReference type="Pfam" id="PF12667"/>
    </source>
</evidence>
<dbReference type="InterPro" id="IPR038143">
    <property type="entry name" value="NigD-like_C_dom_sf"/>
</dbReference>
<accession>B3CBU5</accession>
<feature type="chain" id="PRO_5002786793" description="NigD-like C-terminal beta sandwich domain-containing protein" evidence="1">
    <location>
        <begin position="32"/>
        <end position="235"/>
    </location>
</feature>
<proteinExistence type="predicted"/>
<keyword evidence="1" id="KW-0732">Signal</keyword>
<gene>
    <name evidence="4" type="ORF">BACINT_03685</name>
</gene>
<dbReference type="STRING" id="471870.BACINT_03685"/>
<evidence type="ECO:0000259" key="3">
    <source>
        <dbReference type="Pfam" id="PF17415"/>
    </source>
</evidence>
<protein>
    <recommendedName>
        <fullName evidence="6">NigD-like C-terminal beta sandwich domain-containing protein</fullName>
    </recommendedName>
</protein>
<organism evidence="4 5">
    <name type="scientific">Bacteroides intestinalis DSM 17393</name>
    <dbReference type="NCBI Taxonomy" id="471870"/>
    <lineage>
        <taxon>Bacteria</taxon>
        <taxon>Pseudomonadati</taxon>
        <taxon>Bacteroidota</taxon>
        <taxon>Bacteroidia</taxon>
        <taxon>Bacteroidales</taxon>
        <taxon>Bacteroidaceae</taxon>
        <taxon>Bacteroides</taxon>
    </lineage>
</organism>
<reference evidence="4 5" key="1">
    <citation type="submission" date="2008-04" db="EMBL/GenBank/DDBJ databases">
        <title>Draft genome sequence of Bacteroides intestinalis (DSM 17393).</title>
        <authorList>
            <person name="Sudarsanam P."/>
            <person name="Ley R."/>
            <person name="Guruge J."/>
            <person name="Turnbaugh P.J."/>
            <person name="Mahowald M."/>
            <person name="Liep D."/>
            <person name="Gordon J."/>
        </authorList>
    </citation>
    <scope>NUCLEOTIDE SEQUENCE [LARGE SCALE GENOMIC DNA]</scope>
    <source>
        <strain evidence="4 5">DSM 17393</strain>
    </source>
</reference>
<comment type="caution">
    <text evidence="4">The sequence shown here is derived from an EMBL/GenBank/DDBJ whole genome shotgun (WGS) entry which is preliminary data.</text>
</comment>
<evidence type="ECO:0000313" key="5">
    <source>
        <dbReference type="Proteomes" id="UP000004596"/>
    </source>
</evidence>
<reference evidence="4 5" key="2">
    <citation type="submission" date="2008-04" db="EMBL/GenBank/DDBJ databases">
        <authorList>
            <person name="Fulton L."/>
            <person name="Clifton S."/>
            <person name="Fulton B."/>
            <person name="Xu J."/>
            <person name="Minx P."/>
            <person name="Pepin K.H."/>
            <person name="Johnson M."/>
            <person name="Thiruvilangam P."/>
            <person name="Bhonagiri V."/>
            <person name="Nash W.E."/>
            <person name="Mardis E.R."/>
            <person name="Wilson R.K."/>
        </authorList>
    </citation>
    <scope>NUCLEOTIDE SEQUENCE [LARGE SCALE GENOMIC DNA]</scope>
    <source>
        <strain evidence="4 5">DSM 17393</strain>
    </source>
</reference>
<dbReference type="AlphaFoldDB" id="B3CBU5"/>